<name>A0A1I3FI57_9RHOB</name>
<accession>A0A1I3FI57</accession>
<dbReference type="Gene3D" id="3.40.50.12500">
    <property type="match status" value="1"/>
</dbReference>
<evidence type="ECO:0000256" key="1">
    <source>
        <dbReference type="ARBA" id="ARBA00038414"/>
    </source>
</evidence>
<dbReference type="RefSeq" id="WP_092859586.1">
    <property type="nucleotide sequence ID" value="NZ_FOQH01000004.1"/>
</dbReference>
<dbReference type="Pfam" id="PF01177">
    <property type="entry name" value="Asp_Glu_race"/>
    <property type="match status" value="1"/>
</dbReference>
<dbReference type="AlphaFoldDB" id="A0A1I3FI57"/>
<evidence type="ECO:0000313" key="2">
    <source>
        <dbReference type="EMBL" id="SFI10847.1"/>
    </source>
</evidence>
<dbReference type="STRING" id="1114924.SAMN05216258_104298"/>
<keyword evidence="3" id="KW-1185">Reference proteome</keyword>
<organism evidence="2 3">
    <name type="scientific">Albimonas pacifica</name>
    <dbReference type="NCBI Taxonomy" id="1114924"/>
    <lineage>
        <taxon>Bacteria</taxon>
        <taxon>Pseudomonadati</taxon>
        <taxon>Pseudomonadota</taxon>
        <taxon>Alphaproteobacteria</taxon>
        <taxon>Rhodobacterales</taxon>
        <taxon>Paracoccaceae</taxon>
        <taxon>Albimonas</taxon>
    </lineage>
</organism>
<dbReference type="EMBL" id="FOQH01000004">
    <property type="protein sequence ID" value="SFI10847.1"/>
    <property type="molecule type" value="Genomic_DNA"/>
</dbReference>
<proteinExistence type="inferred from homology"/>
<dbReference type="GO" id="GO:0047661">
    <property type="term" value="F:amino-acid racemase activity"/>
    <property type="evidence" value="ECO:0007669"/>
    <property type="project" value="InterPro"/>
</dbReference>
<gene>
    <name evidence="2" type="ORF">SAMN05216258_104298</name>
</gene>
<sequence length="232" mass="24037">MARIAVLGVGDGGQGGEGVPEPIRELASPGVEPVLVELKGSAFPGTPEGRAIAERAYVAAGIEAARAGCDAILVNTVGDYGLAALRAQVPVPVVGCGEAAVRAAQARGGVQGGGFAIVTLWPPRMGFIYRHVLADAGAQDDCRAIRFLSRDEDLETLHQGGDPISEFMTCGFAPMQEVRRVCEATLAETGADALITGCTCMAGMLPILEGWGLPVVEPMRAGWRAAEALARR</sequence>
<protein>
    <submittedName>
        <fullName evidence="2">Asp/Glu/hydantoin racemase</fullName>
    </submittedName>
</protein>
<comment type="similarity">
    <text evidence="1">Belongs to the HyuE racemase family.</text>
</comment>
<dbReference type="InterPro" id="IPR053714">
    <property type="entry name" value="Iso_Racemase_Enz_sf"/>
</dbReference>
<dbReference type="Proteomes" id="UP000199377">
    <property type="component" value="Unassembled WGS sequence"/>
</dbReference>
<evidence type="ECO:0000313" key="3">
    <source>
        <dbReference type="Proteomes" id="UP000199377"/>
    </source>
</evidence>
<dbReference type="InterPro" id="IPR015942">
    <property type="entry name" value="Asp/Glu/hydantoin_racemase"/>
</dbReference>
<dbReference type="OrthoDB" id="9791723at2"/>
<reference evidence="2 3" key="1">
    <citation type="submission" date="2016-10" db="EMBL/GenBank/DDBJ databases">
        <authorList>
            <person name="de Groot N.N."/>
        </authorList>
    </citation>
    <scope>NUCLEOTIDE SEQUENCE [LARGE SCALE GENOMIC DNA]</scope>
    <source>
        <strain evidence="2 3">CGMCC 1.11030</strain>
    </source>
</reference>